<evidence type="ECO:0000256" key="1">
    <source>
        <dbReference type="SAM" id="MobiDB-lite"/>
    </source>
</evidence>
<sequence length="150" mass="16867">MDPATAKRDRLRVARIRVEITATSVLPEKIKVKLGNLPDDSLGVDVTVEYPWKPGQCDSVLNGKHHKRQNKLPSLNKPIRSQPPLAPTDGDQGGKVPGGLEVNLILPLCLLNLCRIPILLWHYNAQKMTPLQILLMRERKMMLVIMLNQI</sequence>
<evidence type="ECO:0000313" key="2">
    <source>
        <dbReference type="EMBL" id="GMH07533.1"/>
    </source>
</evidence>
<gene>
    <name evidence="2" type="ORF">Nepgr_009373</name>
</gene>
<feature type="region of interest" description="Disordered" evidence="1">
    <location>
        <begin position="59"/>
        <end position="93"/>
    </location>
</feature>
<proteinExistence type="predicted"/>
<evidence type="ECO:0000313" key="3">
    <source>
        <dbReference type="Proteomes" id="UP001279734"/>
    </source>
</evidence>
<reference evidence="2" key="1">
    <citation type="submission" date="2023-05" db="EMBL/GenBank/DDBJ databases">
        <title>Nepenthes gracilis genome sequencing.</title>
        <authorList>
            <person name="Fukushima K."/>
        </authorList>
    </citation>
    <scope>NUCLEOTIDE SEQUENCE</scope>
    <source>
        <strain evidence="2">SING2019-196</strain>
    </source>
</reference>
<dbReference type="EMBL" id="BSYO01000007">
    <property type="protein sequence ID" value="GMH07533.1"/>
    <property type="molecule type" value="Genomic_DNA"/>
</dbReference>
<dbReference type="AlphaFoldDB" id="A0AAD3SAH4"/>
<name>A0AAD3SAH4_NEPGR</name>
<comment type="caution">
    <text evidence="2">The sequence shown here is derived from an EMBL/GenBank/DDBJ whole genome shotgun (WGS) entry which is preliminary data.</text>
</comment>
<organism evidence="2 3">
    <name type="scientific">Nepenthes gracilis</name>
    <name type="common">Slender pitcher plant</name>
    <dbReference type="NCBI Taxonomy" id="150966"/>
    <lineage>
        <taxon>Eukaryota</taxon>
        <taxon>Viridiplantae</taxon>
        <taxon>Streptophyta</taxon>
        <taxon>Embryophyta</taxon>
        <taxon>Tracheophyta</taxon>
        <taxon>Spermatophyta</taxon>
        <taxon>Magnoliopsida</taxon>
        <taxon>eudicotyledons</taxon>
        <taxon>Gunneridae</taxon>
        <taxon>Pentapetalae</taxon>
        <taxon>Caryophyllales</taxon>
        <taxon>Nepenthaceae</taxon>
        <taxon>Nepenthes</taxon>
    </lineage>
</organism>
<protein>
    <submittedName>
        <fullName evidence="2">Uncharacterized protein</fullName>
    </submittedName>
</protein>
<accession>A0AAD3SAH4</accession>
<keyword evidence="3" id="KW-1185">Reference proteome</keyword>
<dbReference type="Proteomes" id="UP001279734">
    <property type="component" value="Unassembled WGS sequence"/>
</dbReference>